<evidence type="ECO:0000256" key="1">
    <source>
        <dbReference type="SAM" id="MobiDB-lite"/>
    </source>
</evidence>
<accession>A0A2W5ZM96</accession>
<name>A0A2W5ZM96_9BACT</name>
<protein>
    <submittedName>
        <fullName evidence="3">Uncharacterized protein</fullName>
    </submittedName>
</protein>
<evidence type="ECO:0000313" key="2">
    <source>
        <dbReference type="EMBL" id="MBJ7596395.1"/>
    </source>
</evidence>
<dbReference type="Proteomes" id="UP000248724">
    <property type="component" value="Unassembled WGS sequence"/>
</dbReference>
<feature type="compositionally biased region" description="Low complexity" evidence="1">
    <location>
        <begin position="9"/>
        <end position="20"/>
    </location>
</feature>
<sequence length="91" mass="10337">MTDDPPADQRPAAATKTAKKTQALLREARFLLRRVDKVEAAAGAIDDPPTHQLAAEVREAVQRLTNHLVRLERQHHRRAHEPARPRGRVQR</sequence>
<reference evidence="3" key="2">
    <citation type="submission" date="2018-05" db="EMBL/GenBank/DDBJ databases">
        <authorList>
            <person name="Ferrari B."/>
        </authorList>
    </citation>
    <scope>NUCLEOTIDE SEQUENCE</scope>
    <source>
        <strain evidence="3">RRmetagenome_bin12</strain>
    </source>
</reference>
<organism evidence="3 4">
    <name type="scientific">Candidatus Aeolococcus gillhamiae</name>
    <dbReference type="NCBI Taxonomy" id="3127015"/>
    <lineage>
        <taxon>Bacteria</taxon>
        <taxon>Bacillati</taxon>
        <taxon>Candidatus Dormiibacterota</taxon>
        <taxon>Candidatus Dormibacteria</taxon>
        <taxon>Candidatus Aeolococcales</taxon>
        <taxon>Candidatus Aeolococcaceae</taxon>
        <taxon>Candidatus Aeolococcus</taxon>
    </lineage>
</organism>
<dbReference type="Proteomes" id="UP000606991">
    <property type="component" value="Unassembled WGS sequence"/>
</dbReference>
<comment type="caution">
    <text evidence="3">The sequence shown here is derived from an EMBL/GenBank/DDBJ whole genome shotgun (WGS) entry which is preliminary data.</text>
</comment>
<accession>A0A934K0Q0</accession>
<dbReference type="RefSeq" id="WP_337314398.1">
    <property type="nucleotide sequence ID" value="NZ_JAEKNS010000161.1"/>
</dbReference>
<feature type="region of interest" description="Disordered" evidence="1">
    <location>
        <begin position="1"/>
        <end position="20"/>
    </location>
</feature>
<evidence type="ECO:0000313" key="3">
    <source>
        <dbReference type="EMBL" id="PZR84235.1"/>
    </source>
</evidence>
<dbReference type="AlphaFoldDB" id="A0A2W5ZM96"/>
<dbReference type="EMBL" id="QHBU01000008">
    <property type="protein sequence ID" value="PZR84235.1"/>
    <property type="molecule type" value="Genomic_DNA"/>
</dbReference>
<feature type="compositionally biased region" description="Basic residues" evidence="1">
    <location>
        <begin position="73"/>
        <end position="91"/>
    </location>
</feature>
<evidence type="ECO:0000313" key="5">
    <source>
        <dbReference type="Proteomes" id="UP000606991"/>
    </source>
</evidence>
<evidence type="ECO:0000313" key="4">
    <source>
        <dbReference type="Proteomes" id="UP000248724"/>
    </source>
</evidence>
<reference evidence="3 4" key="1">
    <citation type="journal article" date="2017" name="Nature">
        <title>Atmospheric trace gases support primary production in Antarctic desert surface soil.</title>
        <authorList>
            <person name="Ji M."/>
            <person name="Greening C."/>
            <person name="Vanwonterghem I."/>
            <person name="Carere C.R."/>
            <person name="Bay S.K."/>
            <person name="Steen J.A."/>
            <person name="Montgomery K."/>
            <person name="Lines T."/>
            <person name="Beardall J."/>
            <person name="van Dorst J."/>
            <person name="Snape I."/>
            <person name="Stott M.B."/>
            <person name="Hugenholtz P."/>
            <person name="Ferrari B.C."/>
        </authorList>
    </citation>
    <scope>NUCLEOTIDE SEQUENCE [LARGE SCALE GENOMIC DNA]</scope>
    <source>
        <strain evidence="3">RRmetagenome_bin12</strain>
    </source>
</reference>
<reference evidence="2 5" key="3">
    <citation type="submission" date="2020-10" db="EMBL/GenBank/DDBJ databases">
        <title>Ca. Dormibacterota MAGs.</title>
        <authorList>
            <person name="Montgomery K."/>
        </authorList>
    </citation>
    <scope>NUCLEOTIDE SEQUENCE [LARGE SCALE GENOMIC DNA]</scope>
    <source>
        <strain evidence="2">SC8812_S17_18</strain>
    </source>
</reference>
<dbReference type="EMBL" id="JAEKNS010000161">
    <property type="protein sequence ID" value="MBJ7596395.1"/>
    <property type="molecule type" value="Genomic_DNA"/>
</dbReference>
<feature type="region of interest" description="Disordered" evidence="1">
    <location>
        <begin position="71"/>
        <end position="91"/>
    </location>
</feature>
<gene>
    <name evidence="3" type="ORF">DLM65_00480</name>
    <name evidence="2" type="ORF">JF886_16330</name>
</gene>
<proteinExistence type="predicted"/>